<evidence type="ECO:0000313" key="2">
    <source>
        <dbReference type="Proteomes" id="UP001229346"/>
    </source>
</evidence>
<name>A0ABT9U4Q1_PAEHA</name>
<gene>
    <name evidence="1" type="ORF">J2T15_004078</name>
</gene>
<reference evidence="1 2" key="1">
    <citation type="submission" date="2023-07" db="EMBL/GenBank/DDBJ databases">
        <title>Sorghum-associated microbial communities from plants grown in Nebraska, USA.</title>
        <authorList>
            <person name="Schachtman D."/>
        </authorList>
    </citation>
    <scope>NUCLEOTIDE SEQUENCE [LARGE SCALE GENOMIC DNA]</scope>
    <source>
        <strain evidence="1 2">CC482</strain>
    </source>
</reference>
<evidence type="ECO:0000313" key="1">
    <source>
        <dbReference type="EMBL" id="MDQ0114622.1"/>
    </source>
</evidence>
<protein>
    <submittedName>
        <fullName evidence="1">Uncharacterized protein</fullName>
    </submittedName>
</protein>
<accession>A0ABT9U4Q1</accession>
<dbReference type="EMBL" id="JAUSSU010000008">
    <property type="protein sequence ID" value="MDQ0114622.1"/>
    <property type="molecule type" value="Genomic_DNA"/>
</dbReference>
<organism evidence="1 2">
    <name type="scientific">Paenibacillus harenae</name>
    <dbReference type="NCBI Taxonomy" id="306543"/>
    <lineage>
        <taxon>Bacteria</taxon>
        <taxon>Bacillati</taxon>
        <taxon>Bacillota</taxon>
        <taxon>Bacilli</taxon>
        <taxon>Bacillales</taxon>
        <taxon>Paenibacillaceae</taxon>
        <taxon>Paenibacillus</taxon>
    </lineage>
</organism>
<comment type="caution">
    <text evidence="1">The sequence shown here is derived from an EMBL/GenBank/DDBJ whole genome shotgun (WGS) entry which is preliminary data.</text>
</comment>
<sequence>MGRRISKTQFNHTGSTQEVTQFTYKGDTWAITEESDGSGNATKSYTFLYPNRQFESTSYDRSDRYK</sequence>
<dbReference type="RefSeq" id="WP_307206011.1">
    <property type="nucleotide sequence ID" value="NZ_JAUSST010000006.1"/>
</dbReference>
<dbReference type="Proteomes" id="UP001229346">
    <property type="component" value="Unassembled WGS sequence"/>
</dbReference>
<keyword evidence="2" id="KW-1185">Reference proteome</keyword>
<proteinExistence type="predicted"/>